<name>A0ABR2ZB40_9AGAR</name>
<evidence type="ECO:0000313" key="2">
    <source>
        <dbReference type="Proteomes" id="UP001437256"/>
    </source>
</evidence>
<dbReference type="EMBL" id="JBBXMP010000311">
    <property type="protein sequence ID" value="KAL0058459.1"/>
    <property type="molecule type" value="Genomic_DNA"/>
</dbReference>
<keyword evidence="2" id="KW-1185">Reference proteome</keyword>
<comment type="caution">
    <text evidence="1">The sequence shown here is derived from an EMBL/GenBank/DDBJ whole genome shotgun (WGS) entry which is preliminary data.</text>
</comment>
<organism evidence="1 2">
    <name type="scientific">Marasmius tenuissimus</name>
    <dbReference type="NCBI Taxonomy" id="585030"/>
    <lineage>
        <taxon>Eukaryota</taxon>
        <taxon>Fungi</taxon>
        <taxon>Dikarya</taxon>
        <taxon>Basidiomycota</taxon>
        <taxon>Agaricomycotina</taxon>
        <taxon>Agaricomycetes</taxon>
        <taxon>Agaricomycetidae</taxon>
        <taxon>Agaricales</taxon>
        <taxon>Marasmiineae</taxon>
        <taxon>Marasmiaceae</taxon>
        <taxon>Marasmius</taxon>
    </lineage>
</organism>
<protein>
    <submittedName>
        <fullName evidence="1">Uncharacterized protein</fullName>
    </submittedName>
</protein>
<sequence>MRRNENILSPPVGVSEPEWARLLFGGTCCQVCGVRGVNRIDFILRKRICYKCVRNSGLLKDRFHFDYLNESLLVLELVLPSRGRSGRRPPMYYNKDEIDTVLSELRQHRGTDQEEDYVQQRKLYLGQFSEDARRLDEWMVGDFARQKKEARKQAQVARDSRYEEIKARLVSLGYEERNLYSIRWLPGVRSTTQLTEHAWKTLEPRLLREIHRRYPPVDDSSTSSSSETTCFPLDSEMEQPSVSGPTIHHPPTSAWGLHNTTPQIDNISIDGLYDRLMTQLHGHNDPPLVESKNYMYEGGDFSRWFHDVYSASTRISEPVCDTSERDFGQWYYDNDNDSNAMASGSGTF</sequence>
<reference evidence="1 2" key="1">
    <citation type="submission" date="2024-05" db="EMBL/GenBank/DDBJ databases">
        <title>A draft genome resource for the thread blight pathogen Marasmius tenuissimus strain MS-2.</title>
        <authorList>
            <person name="Yulfo-Soto G.E."/>
            <person name="Baruah I.K."/>
            <person name="Amoako-Attah I."/>
            <person name="Bukari Y."/>
            <person name="Meinhardt L.W."/>
            <person name="Bailey B.A."/>
            <person name="Cohen S.P."/>
        </authorList>
    </citation>
    <scope>NUCLEOTIDE SEQUENCE [LARGE SCALE GENOMIC DNA]</scope>
    <source>
        <strain evidence="1 2">MS-2</strain>
    </source>
</reference>
<accession>A0ABR2ZB40</accession>
<evidence type="ECO:0000313" key="1">
    <source>
        <dbReference type="EMBL" id="KAL0058459.1"/>
    </source>
</evidence>
<dbReference type="Proteomes" id="UP001437256">
    <property type="component" value="Unassembled WGS sequence"/>
</dbReference>
<gene>
    <name evidence="1" type="ORF">AAF712_014863</name>
</gene>
<proteinExistence type="predicted"/>